<dbReference type="RefSeq" id="XP_016238886.1">
    <property type="nucleotide sequence ID" value="XM_016377316.1"/>
</dbReference>
<dbReference type="Proteomes" id="UP000053328">
    <property type="component" value="Unassembled WGS sequence"/>
</dbReference>
<accession>A0A0D2BJA6</accession>
<dbReference type="GeneID" id="27330042"/>
<name>A0A0D2BJA6_9EURO</name>
<gene>
    <name evidence="2" type="ORF">PV08_02959</name>
</gene>
<dbReference type="AlphaFoldDB" id="A0A0D2BJA6"/>
<protein>
    <submittedName>
        <fullName evidence="2">Uncharacterized protein</fullName>
    </submittedName>
</protein>
<evidence type="ECO:0000256" key="1">
    <source>
        <dbReference type="SAM" id="MobiDB-lite"/>
    </source>
</evidence>
<dbReference type="VEuPathDB" id="FungiDB:PV08_02959"/>
<keyword evidence="3" id="KW-1185">Reference proteome</keyword>
<sequence length="101" mass="11211">MSNPIPRDETVDLLGVGMIHGASHVDNTPENVQDPLKDELDNLSRAVSLTAAVSPQKKGTRKKYIPVPRPDFAEEPWHGVSMVLKQSEHNAKRRHGKPGRQ</sequence>
<evidence type="ECO:0000313" key="3">
    <source>
        <dbReference type="Proteomes" id="UP000053328"/>
    </source>
</evidence>
<dbReference type="HOGENOM" id="CLU_2291733_0_0_1"/>
<dbReference type="EMBL" id="KN847493">
    <property type="protein sequence ID" value="KIW18670.1"/>
    <property type="molecule type" value="Genomic_DNA"/>
</dbReference>
<evidence type="ECO:0000313" key="2">
    <source>
        <dbReference type="EMBL" id="KIW18670.1"/>
    </source>
</evidence>
<proteinExistence type="predicted"/>
<feature type="region of interest" description="Disordered" evidence="1">
    <location>
        <begin position="53"/>
        <end position="72"/>
    </location>
</feature>
<organism evidence="2 3">
    <name type="scientific">Exophiala spinifera</name>
    <dbReference type="NCBI Taxonomy" id="91928"/>
    <lineage>
        <taxon>Eukaryota</taxon>
        <taxon>Fungi</taxon>
        <taxon>Dikarya</taxon>
        <taxon>Ascomycota</taxon>
        <taxon>Pezizomycotina</taxon>
        <taxon>Eurotiomycetes</taxon>
        <taxon>Chaetothyriomycetidae</taxon>
        <taxon>Chaetothyriales</taxon>
        <taxon>Herpotrichiellaceae</taxon>
        <taxon>Exophiala</taxon>
    </lineage>
</organism>
<reference evidence="2 3" key="1">
    <citation type="submission" date="2015-01" db="EMBL/GenBank/DDBJ databases">
        <title>The Genome Sequence of Exophiala spinifera CBS89968.</title>
        <authorList>
            <consortium name="The Broad Institute Genomics Platform"/>
            <person name="Cuomo C."/>
            <person name="de Hoog S."/>
            <person name="Gorbushina A."/>
            <person name="Stielow B."/>
            <person name="Teixiera M."/>
            <person name="Abouelleil A."/>
            <person name="Chapman S.B."/>
            <person name="Priest M."/>
            <person name="Young S.K."/>
            <person name="Wortman J."/>
            <person name="Nusbaum C."/>
            <person name="Birren B."/>
        </authorList>
    </citation>
    <scope>NUCLEOTIDE SEQUENCE [LARGE SCALE GENOMIC DNA]</scope>
    <source>
        <strain evidence="2 3">CBS 89968</strain>
    </source>
</reference>